<dbReference type="NCBIfam" id="TIGR01310">
    <property type="entry name" value="uL30_euk"/>
    <property type="match status" value="1"/>
</dbReference>
<dbReference type="InterPro" id="IPR012988">
    <property type="entry name" value="Ribosomal_uL30_N_euk"/>
</dbReference>
<accession>A0AAW1ILD4</accession>
<comment type="caution">
    <text evidence="7">The sequence shown here is derived from an EMBL/GenBank/DDBJ whole genome shotgun (WGS) entry which is preliminary data.</text>
</comment>
<dbReference type="CDD" id="cd01657">
    <property type="entry name" value="Ribosomal_L7_archeal_euk"/>
    <property type="match status" value="1"/>
</dbReference>
<feature type="domain" description="Large ribosomal subunit protein uL30 N-terminal eukaryotes" evidence="6">
    <location>
        <begin position="14"/>
        <end position="76"/>
    </location>
</feature>
<dbReference type="InterPro" id="IPR005998">
    <property type="entry name" value="Ribosomal_uL30_euk"/>
</dbReference>
<dbReference type="SUPFAM" id="SSF55129">
    <property type="entry name" value="Ribosomal protein L30p/L7e"/>
    <property type="match status" value="1"/>
</dbReference>
<evidence type="ECO:0000256" key="4">
    <source>
        <dbReference type="SAM" id="MobiDB-lite"/>
    </source>
</evidence>
<evidence type="ECO:0000256" key="1">
    <source>
        <dbReference type="ARBA" id="ARBA00007594"/>
    </source>
</evidence>
<evidence type="ECO:0000256" key="3">
    <source>
        <dbReference type="ARBA" id="ARBA00023274"/>
    </source>
</evidence>
<evidence type="ECO:0000259" key="5">
    <source>
        <dbReference type="Pfam" id="PF00327"/>
    </source>
</evidence>
<dbReference type="Proteomes" id="UP001443914">
    <property type="component" value="Unassembled WGS sequence"/>
</dbReference>
<dbReference type="EMBL" id="JBDFQZ010000009">
    <property type="protein sequence ID" value="KAK9690488.1"/>
    <property type="molecule type" value="Genomic_DNA"/>
</dbReference>
<dbReference type="GO" id="GO:0000463">
    <property type="term" value="P:maturation of LSU-rRNA from tricistronic rRNA transcript (SSU-rRNA, 5.8S rRNA, LSU-rRNA)"/>
    <property type="evidence" value="ECO:0007669"/>
    <property type="project" value="TreeGrafter"/>
</dbReference>
<dbReference type="GO" id="GO:0003723">
    <property type="term" value="F:RNA binding"/>
    <property type="evidence" value="ECO:0007669"/>
    <property type="project" value="InterPro"/>
</dbReference>
<dbReference type="InterPro" id="IPR016082">
    <property type="entry name" value="Ribosomal_uL30_ferredoxin-like"/>
</dbReference>
<dbReference type="AlphaFoldDB" id="A0AAW1ILD4"/>
<dbReference type="PANTHER" id="PTHR11524:SF36">
    <property type="entry name" value="LARGE RIBOSOMAL SUBUNIT PROTEIN UL30Z"/>
    <property type="match status" value="1"/>
</dbReference>
<dbReference type="Gene3D" id="3.30.1390.20">
    <property type="entry name" value="Ribosomal protein L30, ferredoxin-like fold domain"/>
    <property type="match status" value="1"/>
</dbReference>
<feature type="region of interest" description="Disordered" evidence="4">
    <location>
        <begin position="220"/>
        <end position="247"/>
    </location>
</feature>
<name>A0AAW1ILD4_SAPOF</name>
<keyword evidence="3" id="KW-0687">Ribonucleoprotein</keyword>
<dbReference type="InterPro" id="IPR039699">
    <property type="entry name" value="Ribosomal_uL30"/>
</dbReference>
<dbReference type="FunFam" id="3.30.1390.20:FF:000003">
    <property type="entry name" value="60S ribosomal protein L7"/>
    <property type="match status" value="1"/>
</dbReference>
<reference evidence="7 8" key="1">
    <citation type="submission" date="2024-03" db="EMBL/GenBank/DDBJ databases">
        <title>WGS assembly of Saponaria officinalis var. Norfolk2.</title>
        <authorList>
            <person name="Jenkins J."/>
            <person name="Shu S."/>
            <person name="Grimwood J."/>
            <person name="Barry K."/>
            <person name="Goodstein D."/>
            <person name="Schmutz J."/>
            <person name="Leebens-Mack J."/>
            <person name="Osbourn A."/>
        </authorList>
    </citation>
    <scope>NUCLEOTIDE SEQUENCE [LARGE SCALE GENOMIC DNA]</scope>
    <source>
        <strain evidence="8">cv. Norfolk2</strain>
        <strain evidence="7">JIC</strain>
        <tissue evidence="7">Leaf</tissue>
    </source>
</reference>
<protein>
    <submittedName>
        <fullName evidence="7">Uncharacterized protein</fullName>
    </submittedName>
</protein>
<feature type="compositionally biased region" description="Basic and acidic residues" evidence="4">
    <location>
        <begin position="233"/>
        <end position="247"/>
    </location>
</feature>
<keyword evidence="2" id="KW-0689">Ribosomal protein</keyword>
<comment type="similarity">
    <text evidence="1">Belongs to the universal ribosomal protein uL30 family.</text>
</comment>
<evidence type="ECO:0000313" key="8">
    <source>
        <dbReference type="Proteomes" id="UP001443914"/>
    </source>
</evidence>
<sequence length="247" mass="28605">MAENEETKLNYIEETVLKKRKHSEEWAIRKRQQLLDRQFKNKEDKKLAFKRAEDFIKEHRIKQMDIVKMKHRIKRRKTSGSTPTSKLLFVIRIQGKKAIHPKLERILKSLGLNRIFNGVFLKASEGTLAMMQKVEPFVTYGYPNLKNIRDLIFKKGRGKLGKETVPLTDNNIIEQALGKHGILCLEDLVHEIATVGPHFKEVSRFLLPFILARPEEGALEGKKNPFKNGGDSGNREDHINELIDKMN</sequence>
<dbReference type="PANTHER" id="PTHR11524">
    <property type="entry name" value="60S RIBOSOMAL PROTEIN L7"/>
    <property type="match status" value="1"/>
</dbReference>
<dbReference type="GO" id="GO:0022625">
    <property type="term" value="C:cytosolic large ribosomal subunit"/>
    <property type="evidence" value="ECO:0007669"/>
    <property type="project" value="TreeGrafter"/>
</dbReference>
<gene>
    <name evidence="7" type="ORF">RND81_09G131300</name>
</gene>
<feature type="domain" description="Large ribosomal subunit protein uL30-like ferredoxin-like fold" evidence="5">
    <location>
        <begin position="88"/>
        <end position="138"/>
    </location>
</feature>
<keyword evidence="8" id="KW-1185">Reference proteome</keyword>
<dbReference type="InterPro" id="IPR036919">
    <property type="entry name" value="Ribo_uL30_ferredoxin-like_sf"/>
</dbReference>
<evidence type="ECO:0000259" key="6">
    <source>
        <dbReference type="Pfam" id="PF08079"/>
    </source>
</evidence>
<proteinExistence type="inferred from homology"/>
<dbReference type="InterPro" id="IPR035808">
    <property type="entry name" value="Ribosomal_uL30_euk_arc"/>
</dbReference>
<evidence type="ECO:0000256" key="2">
    <source>
        <dbReference type="ARBA" id="ARBA00022980"/>
    </source>
</evidence>
<dbReference type="GO" id="GO:0003735">
    <property type="term" value="F:structural constituent of ribosome"/>
    <property type="evidence" value="ECO:0007669"/>
    <property type="project" value="TreeGrafter"/>
</dbReference>
<organism evidence="7 8">
    <name type="scientific">Saponaria officinalis</name>
    <name type="common">Common soapwort</name>
    <name type="synonym">Lychnis saponaria</name>
    <dbReference type="NCBI Taxonomy" id="3572"/>
    <lineage>
        <taxon>Eukaryota</taxon>
        <taxon>Viridiplantae</taxon>
        <taxon>Streptophyta</taxon>
        <taxon>Embryophyta</taxon>
        <taxon>Tracheophyta</taxon>
        <taxon>Spermatophyta</taxon>
        <taxon>Magnoliopsida</taxon>
        <taxon>eudicotyledons</taxon>
        <taxon>Gunneridae</taxon>
        <taxon>Pentapetalae</taxon>
        <taxon>Caryophyllales</taxon>
        <taxon>Caryophyllaceae</taxon>
        <taxon>Caryophylleae</taxon>
        <taxon>Saponaria</taxon>
    </lineage>
</organism>
<dbReference type="EMBL" id="JBDFQZ010000009">
    <property type="protein sequence ID" value="KAK9690487.1"/>
    <property type="molecule type" value="Genomic_DNA"/>
</dbReference>
<dbReference type="Pfam" id="PF00327">
    <property type="entry name" value="Ribosomal_L30"/>
    <property type="match status" value="1"/>
</dbReference>
<dbReference type="Pfam" id="PF08079">
    <property type="entry name" value="Ribosomal_L30_N"/>
    <property type="match status" value="1"/>
</dbReference>
<evidence type="ECO:0000313" key="7">
    <source>
        <dbReference type="EMBL" id="KAK9690488.1"/>
    </source>
</evidence>